<gene>
    <name evidence="1" type="ORF">DWV77_00535</name>
</gene>
<evidence type="ECO:0000313" key="1">
    <source>
        <dbReference type="EMBL" id="RGW36547.1"/>
    </source>
</evidence>
<dbReference type="Proteomes" id="UP000285150">
    <property type="component" value="Unassembled WGS sequence"/>
</dbReference>
<accession>A0A413BBU3</accession>
<sequence length="342" mass="39876">MMKLYNTDKLIFWIKRLFMCKKQITPNDCYKYFTELESSIQYLYTSIDNFLFQDIDRSIIQALMPQWVCDGGRSPELSLSKIQYEKYRQKIDIPIVRKFIYYYDLWYIIAAVQDRLEAAEMFMQDFYKSIPFELKYKEKDYTSAARTCGKWETEVHISLNGVFVSLASTFDLLSKIAIEQAQYTKYGDFSNYSKMNSNGFLYNVDKLRNIINSALTKNGMLFVANKNVRIIEVIRNEYVHNGPWDFRCSVYNTAVDGFPADVIVYAPDFDENGNLISSGARNKFYSQGNKMNVMLPELVESVLEILKNTIDCLTQLYIAGTTQTPDAVRTKQCLEELKVCFK</sequence>
<dbReference type="RefSeq" id="WP_117856784.1">
    <property type="nucleotide sequence ID" value="NZ_JAQCSR010000003.1"/>
</dbReference>
<protein>
    <submittedName>
        <fullName evidence="1">Uncharacterized protein</fullName>
    </submittedName>
</protein>
<evidence type="ECO:0000313" key="2">
    <source>
        <dbReference type="Proteomes" id="UP000285150"/>
    </source>
</evidence>
<proteinExistence type="predicted"/>
<name>A0A413BBU3_BACSE</name>
<reference evidence="1 2" key="1">
    <citation type="submission" date="2018-08" db="EMBL/GenBank/DDBJ databases">
        <title>A genome reference for cultivated species of the human gut microbiota.</title>
        <authorList>
            <person name="Zou Y."/>
            <person name="Xue W."/>
            <person name="Luo G."/>
        </authorList>
    </citation>
    <scope>NUCLEOTIDE SEQUENCE [LARGE SCALE GENOMIC DNA]</scope>
    <source>
        <strain evidence="1 2">AF12-7</strain>
    </source>
</reference>
<dbReference type="AlphaFoldDB" id="A0A413BBU3"/>
<organism evidence="1 2">
    <name type="scientific">Bacteroides stercoris</name>
    <dbReference type="NCBI Taxonomy" id="46506"/>
    <lineage>
        <taxon>Bacteria</taxon>
        <taxon>Pseudomonadati</taxon>
        <taxon>Bacteroidota</taxon>
        <taxon>Bacteroidia</taxon>
        <taxon>Bacteroidales</taxon>
        <taxon>Bacteroidaceae</taxon>
        <taxon>Bacteroides</taxon>
    </lineage>
</organism>
<dbReference type="EMBL" id="QSAF01000001">
    <property type="protein sequence ID" value="RGW36547.1"/>
    <property type="molecule type" value="Genomic_DNA"/>
</dbReference>
<comment type="caution">
    <text evidence="1">The sequence shown here is derived from an EMBL/GenBank/DDBJ whole genome shotgun (WGS) entry which is preliminary data.</text>
</comment>